<evidence type="ECO:0000313" key="3">
    <source>
        <dbReference type="Proteomes" id="UP000219602"/>
    </source>
</evidence>
<sequence length="402" mass="44653">MAGRGKESGELPSLELGPKNQHTKPRNFTPPEREALPSPPATIKAKRSGNTLSLPESLVQFKHKISACDAEPPTYERIFLDLAAYTSAEDQIESAFKQFDYDPEPGCITLRMPSPTHDTFAASLSIAITEKLLAIKHENGRVHDFISQIKSNASSRILLSYEVQQSEGNPIVKHLRRQPDGQFGHKNAALPSLVFEVSYSQDRKKLPKLAKQYIHYTDGNIKAVICIDINYGNSQSTISLWKPTFTLEDDGSDVYELGFEQTIEETPFRTADGKPVNLDSTLTLSLHDFAPDPECEDVPNIPISISFADICGFLIDAEEVQKARESKDGRGVKSTRKVSKRKLSSSSLDELASDDEEKFKEQEEVIDIRASHDDETFLPRPGDANITDGGNGLRPRAVKRRA</sequence>
<protein>
    <submittedName>
        <fullName evidence="2">Uncharacterized protein</fullName>
    </submittedName>
</protein>
<evidence type="ECO:0000313" key="2">
    <source>
        <dbReference type="EMBL" id="PCD21292.1"/>
    </source>
</evidence>
<feature type="region of interest" description="Disordered" evidence="1">
    <location>
        <begin position="324"/>
        <end position="402"/>
    </location>
</feature>
<proteinExistence type="predicted"/>
<dbReference type="Proteomes" id="UP000219602">
    <property type="component" value="Unassembled WGS sequence"/>
</dbReference>
<dbReference type="STRING" id="327505.A0A2H3GA62"/>
<name>A0A2H3GA62_FUSOX</name>
<feature type="compositionally biased region" description="Basic residues" evidence="1">
    <location>
        <begin position="333"/>
        <end position="343"/>
    </location>
</feature>
<accession>A0A2H3GA62</accession>
<reference evidence="2 3" key="1">
    <citation type="journal article" date="2016" name="Environ. Microbiol.">
        <title>Effector profiles distinguish formae speciales of Fusarium oxysporum.</title>
        <authorList>
            <person name="van Dam P."/>
            <person name="Fokkens L."/>
            <person name="Schmidt S.M."/>
            <person name="Linmans J.H."/>
            <person name="Kistler H.C."/>
            <person name="Ma L.J."/>
            <person name="Rep M."/>
        </authorList>
    </citation>
    <scope>NUCLEOTIDE SEQUENCE [LARGE SCALE GENOMIC DNA]</scope>
    <source>
        <strain evidence="2 3">Forc016</strain>
    </source>
</reference>
<dbReference type="EMBL" id="MABQ02000013">
    <property type="protein sequence ID" value="PCD21292.1"/>
    <property type="molecule type" value="Genomic_DNA"/>
</dbReference>
<dbReference type="AlphaFoldDB" id="A0A2H3GA62"/>
<feature type="compositionally biased region" description="Basic and acidic residues" evidence="1">
    <location>
        <begin position="357"/>
        <end position="377"/>
    </location>
</feature>
<evidence type="ECO:0000256" key="1">
    <source>
        <dbReference type="SAM" id="MobiDB-lite"/>
    </source>
</evidence>
<gene>
    <name evidence="2" type="ORF">AU210_016258</name>
</gene>
<organism evidence="2 3">
    <name type="scientific">Fusarium oxysporum f. sp. radicis-cucumerinum</name>
    <dbReference type="NCBI Taxonomy" id="327505"/>
    <lineage>
        <taxon>Eukaryota</taxon>
        <taxon>Fungi</taxon>
        <taxon>Dikarya</taxon>
        <taxon>Ascomycota</taxon>
        <taxon>Pezizomycotina</taxon>
        <taxon>Sordariomycetes</taxon>
        <taxon>Hypocreomycetidae</taxon>
        <taxon>Hypocreales</taxon>
        <taxon>Nectriaceae</taxon>
        <taxon>Fusarium</taxon>
        <taxon>Fusarium oxysporum species complex</taxon>
    </lineage>
</organism>
<reference evidence="2 3" key="2">
    <citation type="journal article" date="2017" name="Sci. Rep.">
        <title>A mobile pathogenicity chromosome in Fusarium oxysporum for infection of multiple cucurbit species.</title>
        <authorList>
            <person name="van Dam P."/>
            <person name="Fokkens L."/>
            <person name="Ayukawa Y."/>
            <person name="van der Gragt M."/>
            <person name="Ter Horst A."/>
            <person name="Brankovics B."/>
            <person name="Houterman P.M."/>
            <person name="Arie T."/>
            <person name="Rep M."/>
        </authorList>
    </citation>
    <scope>NUCLEOTIDE SEQUENCE [LARGE SCALE GENOMIC DNA]</scope>
    <source>
        <strain evidence="2 3">Forc016</strain>
    </source>
</reference>
<comment type="caution">
    <text evidence="2">The sequence shown here is derived from an EMBL/GenBank/DDBJ whole genome shotgun (WGS) entry which is preliminary data.</text>
</comment>
<feature type="region of interest" description="Disordered" evidence="1">
    <location>
        <begin position="1"/>
        <end position="49"/>
    </location>
</feature>